<dbReference type="OrthoDB" id="546356at2759"/>
<feature type="region of interest" description="Disordered" evidence="1">
    <location>
        <begin position="41"/>
        <end position="74"/>
    </location>
</feature>
<name>D8UEI8_VOLCA</name>
<proteinExistence type="predicted"/>
<dbReference type="AlphaFoldDB" id="D8UEI8"/>
<protein>
    <submittedName>
        <fullName evidence="2">Uncharacterized protein</fullName>
    </submittedName>
</protein>
<sequence>MAAPHKSHENTTIIPGVSMNMSVKIGRNAAELAKPCFTAGTSRVSRSRALGLRNRRKAVNPKSPPSPNQESAVNTRTGKVAFGPWMGPYETHVDTAAAGPPIFLDPNGNTHASLHAPESQPPPVDPKGAEPLPQQEQEQAPESQPQQTTPETKPQPARFVKAAAVPTTRELYAIVAKVTQRNAMMAAAQARPLSQWLGGARGKPHGSGRCGNIMARSINQPRRS</sequence>
<gene>
    <name evidence="2" type="ORF">VOLCADRAFT_107515</name>
</gene>
<dbReference type="InParanoid" id="D8UEI8"/>
<accession>D8UEI8</accession>
<feature type="region of interest" description="Disordered" evidence="1">
    <location>
        <begin position="97"/>
        <end position="158"/>
    </location>
</feature>
<dbReference type="Proteomes" id="UP000001058">
    <property type="component" value="Unassembled WGS sequence"/>
</dbReference>
<organism evidence="3">
    <name type="scientific">Volvox carteri f. nagariensis</name>
    <dbReference type="NCBI Taxonomy" id="3068"/>
    <lineage>
        <taxon>Eukaryota</taxon>
        <taxon>Viridiplantae</taxon>
        <taxon>Chlorophyta</taxon>
        <taxon>core chlorophytes</taxon>
        <taxon>Chlorophyceae</taxon>
        <taxon>CS clade</taxon>
        <taxon>Chlamydomonadales</taxon>
        <taxon>Volvocaceae</taxon>
        <taxon>Volvox</taxon>
    </lineage>
</organism>
<evidence type="ECO:0000313" key="2">
    <source>
        <dbReference type="EMBL" id="EFJ41890.1"/>
    </source>
</evidence>
<keyword evidence="3" id="KW-1185">Reference proteome</keyword>
<dbReference type="RefSeq" id="XP_002957088.1">
    <property type="nucleotide sequence ID" value="XM_002957042.1"/>
</dbReference>
<dbReference type="EMBL" id="GL378389">
    <property type="protein sequence ID" value="EFJ41890.1"/>
    <property type="molecule type" value="Genomic_DNA"/>
</dbReference>
<evidence type="ECO:0000256" key="1">
    <source>
        <dbReference type="SAM" id="MobiDB-lite"/>
    </source>
</evidence>
<dbReference type="GeneID" id="9622820"/>
<feature type="region of interest" description="Disordered" evidence="1">
    <location>
        <begin position="200"/>
        <end position="224"/>
    </location>
</feature>
<dbReference type="KEGG" id="vcn:VOLCADRAFT_107515"/>
<reference evidence="2 3" key="1">
    <citation type="journal article" date="2010" name="Science">
        <title>Genomic analysis of organismal complexity in the multicellular green alga Volvox carteri.</title>
        <authorList>
            <person name="Prochnik S.E."/>
            <person name="Umen J."/>
            <person name="Nedelcu A.M."/>
            <person name="Hallmann A."/>
            <person name="Miller S.M."/>
            <person name="Nishii I."/>
            <person name="Ferris P."/>
            <person name="Kuo A."/>
            <person name="Mitros T."/>
            <person name="Fritz-Laylin L.K."/>
            <person name="Hellsten U."/>
            <person name="Chapman J."/>
            <person name="Simakov O."/>
            <person name="Rensing S.A."/>
            <person name="Terry A."/>
            <person name="Pangilinan J."/>
            <person name="Kapitonov V."/>
            <person name="Jurka J."/>
            <person name="Salamov A."/>
            <person name="Shapiro H."/>
            <person name="Schmutz J."/>
            <person name="Grimwood J."/>
            <person name="Lindquist E."/>
            <person name="Lucas S."/>
            <person name="Grigoriev I.V."/>
            <person name="Schmitt R."/>
            <person name="Kirk D."/>
            <person name="Rokhsar D.S."/>
        </authorList>
    </citation>
    <scope>NUCLEOTIDE SEQUENCE [LARGE SCALE GENOMIC DNA]</scope>
    <source>
        <strain evidence="3">f. Nagariensis / Eve</strain>
    </source>
</reference>
<feature type="compositionally biased region" description="Low complexity" evidence="1">
    <location>
        <begin position="129"/>
        <end position="157"/>
    </location>
</feature>
<evidence type="ECO:0000313" key="3">
    <source>
        <dbReference type="Proteomes" id="UP000001058"/>
    </source>
</evidence>